<dbReference type="AlphaFoldDB" id="A0A2I0X002"/>
<keyword evidence="3" id="KW-1185">Reference proteome</keyword>
<dbReference type="EMBL" id="KZ502275">
    <property type="protein sequence ID" value="PKU81217.1"/>
    <property type="molecule type" value="Genomic_DNA"/>
</dbReference>
<name>A0A2I0X002_9ASPA</name>
<gene>
    <name evidence="2" type="ORF">MA16_Dca027015</name>
</gene>
<evidence type="ECO:0000313" key="2">
    <source>
        <dbReference type="EMBL" id="PKU81217.1"/>
    </source>
</evidence>
<evidence type="ECO:0000313" key="3">
    <source>
        <dbReference type="Proteomes" id="UP000233837"/>
    </source>
</evidence>
<organism evidence="2 3">
    <name type="scientific">Dendrobium catenatum</name>
    <dbReference type="NCBI Taxonomy" id="906689"/>
    <lineage>
        <taxon>Eukaryota</taxon>
        <taxon>Viridiplantae</taxon>
        <taxon>Streptophyta</taxon>
        <taxon>Embryophyta</taxon>
        <taxon>Tracheophyta</taxon>
        <taxon>Spermatophyta</taxon>
        <taxon>Magnoliopsida</taxon>
        <taxon>Liliopsida</taxon>
        <taxon>Asparagales</taxon>
        <taxon>Orchidaceae</taxon>
        <taxon>Epidendroideae</taxon>
        <taxon>Malaxideae</taxon>
        <taxon>Dendrobiinae</taxon>
        <taxon>Dendrobium</taxon>
    </lineage>
</organism>
<feature type="compositionally biased region" description="Basic and acidic residues" evidence="1">
    <location>
        <begin position="116"/>
        <end position="125"/>
    </location>
</feature>
<reference evidence="2 3" key="2">
    <citation type="journal article" date="2017" name="Nature">
        <title>The Apostasia genome and the evolution of orchids.</title>
        <authorList>
            <person name="Zhang G.Q."/>
            <person name="Liu K.W."/>
            <person name="Li Z."/>
            <person name="Lohaus R."/>
            <person name="Hsiao Y.Y."/>
            <person name="Niu S.C."/>
            <person name="Wang J.Y."/>
            <person name="Lin Y.C."/>
            <person name="Xu Q."/>
            <person name="Chen L.J."/>
            <person name="Yoshida K."/>
            <person name="Fujiwara S."/>
            <person name="Wang Z.W."/>
            <person name="Zhang Y.Q."/>
            <person name="Mitsuda N."/>
            <person name="Wang M."/>
            <person name="Liu G.H."/>
            <person name="Pecoraro L."/>
            <person name="Huang H.X."/>
            <person name="Xiao X.J."/>
            <person name="Lin M."/>
            <person name="Wu X.Y."/>
            <person name="Wu W.L."/>
            <person name="Chen Y.Y."/>
            <person name="Chang S.B."/>
            <person name="Sakamoto S."/>
            <person name="Ohme-Takagi M."/>
            <person name="Yagi M."/>
            <person name="Zeng S.J."/>
            <person name="Shen C.Y."/>
            <person name="Yeh C.M."/>
            <person name="Luo Y.B."/>
            <person name="Tsai W.C."/>
            <person name="Van de Peer Y."/>
            <person name="Liu Z.J."/>
        </authorList>
    </citation>
    <scope>NUCLEOTIDE SEQUENCE [LARGE SCALE GENOMIC DNA]</scope>
    <source>
        <tissue evidence="2">The whole plant</tissue>
    </source>
</reference>
<feature type="region of interest" description="Disordered" evidence="1">
    <location>
        <begin position="158"/>
        <end position="178"/>
    </location>
</feature>
<feature type="region of interest" description="Disordered" evidence="1">
    <location>
        <begin position="115"/>
        <end position="138"/>
    </location>
</feature>
<reference evidence="2 3" key="1">
    <citation type="journal article" date="2016" name="Sci. Rep.">
        <title>The Dendrobium catenatum Lindl. genome sequence provides insights into polysaccharide synthase, floral development and adaptive evolution.</title>
        <authorList>
            <person name="Zhang G.Q."/>
            <person name="Xu Q."/>
            <person name="Bian C."/>
            <person name="Tsai W.C."/>
            <person name="Yeh C.M."/>
            <person name="Liu K.W."/>
            <person name="Yoshida K."/>
            <person name="Zhang L.S."/>
            <person name="Chang S.B."/>
            <person name="Chen F."/>
            <person name="Shi Y."/>
            <person name="Su Y.Y."/>
            <person name="Zhang Y.Q."/>
            <person name="Chen L.J."/>
            <person name="Yin Y."/>
            <person name="Lin M."/>
            <person name="Huang H."/>
            <person name="Deng H."/>
            <person name="Wang Z.W."/>
            <person name="Zhu S.L."/>
            <person name="Zhao X."/>
            <person name="Deng C."/>
            <person name="Niu S.C."/>
            <person name="Huang J."/>
            <person name="Wang M."/>
            <person name="Liu G.H."/>
            <person name="Yang H.J."/>
            <person name="Xiao X.J."/>
            <person name="Hsiao Y.Y."/>
            <person name="Wu W.L."/>
            <person name="Chen Y.Y."/>
            <person name="Mitsuda N."/>
            <person name="Ohme-Takagi M."/>
            <person name="Luo Y.B."/>
            <person name="Van de Peer Y."/>
            <person name="Liu Z.J."/>
        </authorList>
    </citation>
    <scope>NUCLEOTIDE SEQUENCE [LARGE SCALE GENOMIC DNA]</scope>
    <source>
        <tissue evidence="2">The whole plant</tissue>
    </source>
</reference>
<proteinExistence type="predicted"/>
<dbReference type="Proteomes" id="UP000233837">
    <property type="component" value="Unassembled WGS sequence"/>
</dbReference>
<protein>
    <submittedName>
        <fullName evidence="2">Uncharacterized protein</fullName>
    </submittedName>
</protein>
<sequence length="274" mass="30447">MKVVSIVQIELYNSSLIGHLPARPSNLTARRIYAPNLTTKTLSSGLSIAEININDMEVCGKVIGSGIGNIFTAGVKIPGLKLIVKDDSALCSHVVVQCNVTEGFDPKFVISGDEVNGTHEDRESRSQAAHSQRQRGKLNGAKRLRDAIAFGSELQKSSSRDISSTDSKLPIFPSGKQHPQNKKMQLRYALQNAQFIIFLVDDIVDKFETQTTNKVKFLDRLVLCEKRCIRKKSEPLNEVNVEEEIVRELQLRTTAIEEAVDKTFIAHQNIEGTM</sequence>
<evidence type="ECO:0000256" key="1">
    <source>
        <dbReference type="SAM" id="MobiDB-lite"/>
    </source>
</evidence>
<accession>A0A2I0X002</accession>